<name>A0A7J0G0V8_9ERIC</name>
<dbReference type="NCBIfam" id="TIGR01568">
    <property type="entry name" value="A_thal_3678"/>
    <property type="match status" value="1"/>
</dbReference>
<keyword evidence="2 6" id="KW-0678">Repressor</keyword>
<reference evidence="9 10" key="1">
    <citation type="submission" date="2019-07" db="EMBL/GenBank/DDBJ databases">
        <title>De Novo Assembly of kiwifruit Actinidia rufa.</title>
        <authorList>
            <person name="Sugita-Konishi S."/>
            <person name="Sato K."/>
            <person name="Mori E."/>
            <person name="Abe Y."/>
            <person name="Kisaki G."/>
            <person name="Hamano K."/>
            <person name="Suezawa K."/>
            <person name="Otani M."/>
            <person name="Fukuda T."/>
            <person name="Manabe T."/>
            <person name="Gomi K."/>
            <person name="Tabuchi M."/>
            <person name="Akimitsu K."/>
            <person name="Kataoka I."/>
        </authorList>
    </citation>
    <scope>NUCLEOTIDE SEQUENCE [LARGE SCALE GENOMIC DNA]</scope>
    <source>
        <strain evidence="10">cv. Fuchu</strain>
    </source>
</reference>
<evidence type="ECO:0000256" key="4">
    <source>
        <dbReference type="ARBA" id="ARBA00023163"/>
    </source>
</evidence>
<feature type="region of interest" description="Disordered" evidence="7">
    <location>
        <begin position="94"/>
        <end position="116"/>
    </location>
</feature>
<keyword evidence="4 6" id="KW-0804">Transcription</keyword>
<keyword evidence="5 6" id="KW-0539">Nucleus</keyword>
<dbReference type="GO" id="GO:0045892">
    <property type="term" value="P:negative regulation of DNA-templated transcription"/>
    <property type="evidence" value="ECO:0007669"/>
    <property type="project" value="UniProtKB-UniRule"/>
</dbReference>
<organism evidence="9 10">
    <name type="scientific">Actinidia rufa</name>
    <dbReference type="NCBI Taxonomy" id="165716"/>
    <lineage>
        <taxon>Eukaryota</taxon>
        <taxon>Viridiplantae</taxon>
        <taxon>Streptophyta</taxon>
        <taxon>Embryophyta</taxon>
        <taxon>Tracheophyta</taxon>
        <taxon>Spermatophyta</taxon>
        <taxon>Magnoliopsida</taxon>
        <taxon>eudicotyledons</taxon>
        <taxon>Gunneridae</taxon>
        <taxon>Pentapetalae</taxon>
        <taxon>asterids</taxon>
        <taxon>Ericales</taxon>
        <taxon>Actinidiaceae</taxon>
        <taxon>Actinidia</taxon>
    </lineage>
</organism>
<evidence type="ECO:0000256" key="2">
    <source>
        <dbReference type="ARBA" id="ARBA00022491"/>
    </source>
</evidence>
<dbReference type="EMBL" id="BJWL01000016">
    <property type="protein sequence ID" value="GFZ04150.1"/>
    <property type="molecule type" value="Genomic_DNA"/>
</dbReference>
<evidence type="ECO:0000313" key="9">
    <source>
        <dbReference type="EMBL" id="GFZ04150.1"/>
    </source>
</evidence>
<keyword evidence="10" id="KW-1185">Reference proteome</keyword>
<dbReference type="PANTHER" id="PTHR33057:SF117">
    <property type="entry name" value="TRANSCRIPTION REPRESSOR OFP14"/>
    <property type="match status" value="1"/>
</dbReference>
<comment type="caution">
    <text evidence="9">The sequence shown here is derived from an EMBL/GenBank/DDBJ whole genome shotgun (WGS) entry which is preliminary data.</text>
</comment>
<dbReference type="InterPro" id="IPR006458">
    <property type="entry name" value="Ovate_C"/>
</dbReference>
<dbReference type="OrthoDB" id="689980at2759"/>
<evidence type="ECO:0000256" key="6">
    <source>
        <dbReference type="RuleBase" id="RU367028"/>
    </source>
</evidence>
<dbReference type="PROSITE" id="PS51754">
    <property type="entry name" value="OVATE"/>
    <property type="match status" value="1"/>
</dbReference>
<dbReference type="Pfam" id="PF04844">
    <property type="entry name" value="Ovate"/>
    <property type="match status" value="1"/>
</dbReference>
<evidence type="ECO:0000313" key="10">
    <source>
        <dbReference type="Proteomes" id="UP000585474"/>
    </source>
</evidence>
<dbReference type="InterPro" id="IPR038933">
    <property type="entry name" value="Ovate"/>
</dbReference>
<feature type="domain" description="OVATE" evidence="8">
    <location>
        <begin position="174"/>
        <end position="237"/>
    </location>
</feature>
<feature type="region of interest" description="Disordered" evidence="7">
    <location>
        <begin position="139"/>
        <end position="161"/>
    </location>
</feature>
<dbReference type="GO" id="GO:0005634">
    <property type="term" value="C:nucleus"/>
    <property type="evidence" value="ECO:0007669"/>
    <property type="project" value="UniProtKB-SubCell"/>
</dbReference>
<feature type="compositionally biased region" description="Basic and acidic residues" evidence="7">
    <location>
        <begin position="94"/>
        <end position="105"/>
    </location>
</feature>
<sequence>MPKPIQKSLQDYLSKVKKPPTPHIHFSSKALSSSTSWILRGCKHPKTLSFAVNHNPNQGRKNDNDAATLEDIDRFLFENFKSFFMNDDHEDTKKIGNNYKDHEEPGGSSLESPRFVDPPQDLCGSNRFFVGASSSSSLVEESRTSATTSEDTSSASTTTTDAMKVMGPDDFITVLTYSPSPYDDFRHSMMEMIEARMHHQGKVDWEFMEEILFCFLDLNDQKSYKYILSAFVDLIVVLRENSGKVPARSAHVRSEGGVQPN</sequence>
<dbReference type="AlphaFoldDB" id="A0A7J0G0V8"/>
<gene>
    <name evidence="9" type="ORF">Acr_16g0007740</name>
</gene>
<comment type="subcellular location">
    <subcellularLocation>
        <location evidence="1 6">Nucleus</location>
    </subcellularLocation>
</comment>
<dbReference type="PANTHER" id="PTHR33057">
    <property type="entry name" value="TRANSCRIPTION REPRESSOR OFP7-RELATED"/>
    <property type="match status" value="1"/>
</dbReference>
<proteinExistence type="predicted"/>
<evidence type="ECO:0000259" key="8">
    <source>
        <dbReference type="PROSITE" id="PS51754"/>
    </source>
</evidence>
<keyword evidence="3 6" id="KW-0805">Transcription regulation</keyword>
<evidence type="ECO:0000256" key="1">
    <source>
        <dbReference type="ARBA" id="ARBA00004123"/>
    </source>
</evidence>
<comment type="function">
    <text evidence="6">Transcriptional repressor that regulates multiple aspects of plant growth and development.</text>
</comment>
<evidence type="ECO:0000256" key="5">
    <source>
        <dbReference type="ARBA" id="ARBA00023242"/>
    </source>
</evidence>
<evidence type="ECO:0000256" key="7">
    <source>
        <dbReference type="SAM" id="MobiDB-lite"/>
    </source>
</evidence>
<evidence type="ECO:0000256" key="3">
    <source>
        <dbReference type="ARBA" id="ARBA00023015"/>
    </source>
</evidence>
<dbReference type="Proteomes" id="UP000585474">
    <property type="component" value="Unassembled WGS sequence"/>
</dbReference>
<accession>A0A7J0G0V8</accession>
<protein>
    <recommendedName>
        <fullName evidence="6">Transcription repressor</fullName>
    </recommendedName>
    <alternativeName>
        <fullName evidence="6">Ovate family protein</fullName>
    </alternativeName>
</protein>